<dbReference type="NCBIfam" id="TIGR01182">
    <property type="entry name" value="eda"/>
    <property type="match status" value="1"/>
</dbReference>
<keyword evidence="5" id="KW-0119">Carbohydrate metabolism</keyword>
<dbReference type="SUPFAM" id="SSF51569">
    <property type="entry name" value="Aldolase"/>
    <property type="match status" value="1"/>
</dbReference>
<dbReference type="Pfam" id="PF01081">
    <property type="entry name" value="Aldolase"/>
    <property type="match status" value="1"/>
</dbReference>
<dbReference type="CDD" id="cd00452">
    <property type="entry name" value="KDPG_aldolase"/>
    <property type="match status" value="1"/>
</dbReference>
<comment type="similarity">
    <text evidence="2">Belongs to the KHG/KDPG aldolase family.</text>
</comment>
<dbReference type="AlphaFoldDB" id="A0A917S6B6"/>
<organism evidence="6 7">
    <name type="scientific">Sporolactobacillus putidus</name>
    <dbReference type="NCBI Taxonomy" id="492735"/>
    <lineage>
        <taxon>Bacteria</taxon>
        <taxon>Bacillati</taxon>
        <taxon>Bacillota</taxon>
        <taxon>Bacilli</taxon>
        <taxon>Bacillales</taxon>
        <taxon>Sporolactobacillaceae</taxon>
        <taxon>Sporolactobacillus</taxon>
    </lineage>
</organism>
<dbReference type="RefSeq" id="WP_188803799.1">
    <property type="nucleotide sequence ID" value="NZ_BMOK01000011.1"/>
</dbReference>
<dbReference type="GO" id="GO:0016829">
    <property type="term" value="F:lyase activity"/>
    <property type="evidence" value="ECO:0007669"/>
    <property type="project" value="UniProtKB-KW"/>
</dbReference>
<evidence type="ECO:0000256" key="1">
    <source>
        <dbReference type="ARBA" id="ARBA00004761"/>
    </source>
</evidence>
<comment type="subunit">
    <text evidence="3">Homotrimer.</text>
</comment>
<keyword evidence="7" id="KW-1185">Reference proteome</keyword>
<dbReference type="PANTHER" id="PTHR30246">
    <property type="entry name" value="2-KETO-3-DEOXY-6-PHOSPHOGLUCONATE ALDOLASE"/>
    <property type="match status" value="1"/>
</dbReference>
<accession>A0A917S6B6</accession>
<dbReference type="PANTHER" id="PTHR30246:SF1">
    <property type="entry name" value="2-DEHYDRO-3-DEOXY-6-PHOSPHOGALACTONATE ALDOLASE-RELATED"/>
    <property type="match status" value="1"/>
</dbReference>
<evidence type="ECO:0000256" key="3">
    <source>
        <dbReference type="ARBA" id="ARBA00011233"/>
    </source>
</evidence>
<name>A0A917S6B6_9BACL</name>
<dbReference type="Gene3D" id="3.20.20.70">
    <property type="entry name" value="Aldolase class I"/>
    <property type="match status" value="1"/>
</dbReference>
<sequence>MPVEAVDRVKAEKIVPLFRKQPAEVVLAVANHLKEAGFHTVEITMESNEAVESIRQIKRIYPEFSVGAGTVKTIDDAERALAAGADFVVTPALNSELVKYVLNQGIPVIPGAFTPSEILKAYQLGVPMVKVFPAVTLGSGFIKNIKGPMSEIPLMATGGINLANAGEFLSAGVDAVGVGSSLIPDDAVKTENWQVVHKRLEQWKQVAGNPVGQLS</sequence>
<comment type="caution">
    <text evidence="6">The sequence shown here is derived from an EMBL/GenBank/DDBJ whole genome shotgun (WGS) entry which is preliminary data.</text>
</comment>
<evidence type="ECO:0000313" key="6">
    <source>
        <dbReference type="EMBL" id="GGL59728.1"/>
    </source>
</evidence>
<comment type="pathway">
    <text evidence="1">Carbohydrate acid metabolism.</text>
</comment>
<dbReference type="InterPro" id="IPR000887">
    <property type="entry name" value="Aldlse_KDPG_KHG"/>
</dbReference>
<evidence type="ECO:0000256" key="2">
    <source>
        <dbReference type="ARBA" id="ARBA00006906"/>
    </source>
</evidence>
<protein>
    <submittedName>
        <fullName evidence="6">2-dehydro-3-deoxy-phosphogluconate aldolase</fullName>
    </submittedName>
</protein>
<evidence type="ECO:0000256" key="4">
    <source>
        <dbReference type="ARBA" id="ARBA00023239"/>
    </source>
</evidence>
<reference evidence="6" key="2">
    <citation type="submission" date="2020-09" db="EMBL/GenBank/DDBJ databases">
        <authorList>
            <person name="Sun Q."/>
            <person name="Ohkuma M."/>
        </authorList>
    </citation>
    <scope>NUCLEOTIDE SEQUENCE</scope>
    <source>
        <strain evidence="6">JCM 15325</strain>
    </source>
</reference>
<evidence type="ECO:0000313" key="7">
    <source>
        <dbReference type="Proteomes" id="UP000654670"/>
    </source>
</evidence>
<keyword evidence="4" id="KW-0456">Lyase</keyword>
<proteinExistence type="inferred from homology"/>
<reference evidence="6" key="1">
    <citation type="journal article" date="2014" name="Int. J. Syst. Evol. Microbiol.">
        <title>Complete genome sequence of Corynebacterium casei LMG S-19264T (=DSM 44701T), isolated from a smear-ripened cheese.</title>
        <authorList>
            <consortium name="US DOE Joint Genome Institute (JGI-PGF)"/>
            <person name="Walter F."/>
            <person name="Albersmeier A."/>
            <person name="Kalinowski J."/>
            <person name="Ruckert C."/>
        </authorList>
    </citation>
    <scope>NUCLEOTIDE SEQUENCE</scope>
    <source>
        <strain evidence="6">JCM 15325</strain>
    </source>
</reference>
<dbReference type="Proteomes" id="UP000654670">
    <property type="component" value="Unassembled WGS sequence"/>
</dbReference>
<gene>
    <name evidence="6" type="ORF">GCM10007968_24640</name>
</gene>
<dbReference type="EMBL" id="BMOK01000011">
    <property type="protein sequence ID" value="GGL59728.1"/>
    <property type="molecule type" value="Genomic_DNA"/>
</dbReference>
<dbReference type="InterPro" id="IPR013785">
    <property type="entry name" value="Aldolase_TIM"/>
</dbReference>
<evidence type="ECO:0000256" key="5">
    <source>
        <dbReference type="ARBA" id="ARBA00023277"/>
    </source>
</evidence>